<dbReference type="GO" id="GO:0016887">
    <property type="term" value="F:ATP hydrolysis activity"/>
    <property type="evidence" value="ECO:0007669"/>
    <property type="project" value="InterPro"/>
</dbReference>
<dbReference type="InterPro" id="IPR050773">
    <property type="entry name" value="CbxX/CfxQ_RuBisCO_ESX"/>
</dbReference>
<proteinExistence type="inferred from homology"/>
<dbReference type="Gene3D" id="3.40.50.300">
    <property type="entry name" value="P-loop containing nucleotide triphosphate hydrolases"/>
    <property type="match status" value="1"/>
</dbReference>
<protein>
    <submittedName>
        <fullName evidence="5">Rubisco expression protein</fullName>
    </submittedName>
</protein>
<name>A0A4D6WZ36_9FLOR</name>
<dbReference type="InterPro" id="IPR000470">
    <property type="entry name" value="CbxX/CfqX_mono"/>
</dbReference>
<dbReference type="EMBL" id="MK814736">
    <property type="protein sequence ID" value="QCI08693.1"/>
    <property type="molecule type" value="Genomic_DNA"/>
</dbReference>
<dbReference type="AlphaFoldDB" id="A0A4D6WZ36"/>
<geneLocation type="plastid" evidence="5"/>
<dbReference type="PANTHER" id="PTHR43392">
    <property type="entry name" value="AAA-TYPE ATPASE FAMILY PROTEIN / ANKYRIN REPEAT FAMILY PROTEIN"/>
    <property type="match status" value="1"/>
</dbReference>
<dbReference type="SUPFAM" id="SSF52540">
    <property type="entry name" value="P-loop containing nucleoside triphosphate hydrolases"/>
    <property type="match status" value="1"/>
</dbReference>
<dbReference type="InterPro" id="IPR003959">
    <property type="entry name" value="ATPase_AAA_core"/>
</dbReference>
<dbReference type="Pfam" id="PF17866">
    <property type="entry name" value="AAA_lid_6"/>
    <property type="match status" value="1"/>
</dbReference>
<dbReference type="PANTHER" id="PTHR43392:SF2">
    <property type="entry name" value="AAA-TYPE ATPASE FAMILY PROTEIN _ ANKYRIN REPEAT FAMILY PROTEIN"/>
    <property type="match status" value="1"/>
</dbReference>
<accession>A0A4D6WZ36</accession>
<reference evidence="5" key="1">
    <citation type="journal article" date="2019" name="Mol. Phylogenet. Evol.">
        <title>Morphological evolution and classification of the red algal order Ceramiales inferred using plastid phylogenomics.</title>
        <authorList>
            <person name="Diaz-Tapia P."/>
            <person name="Pasella M.M."/>
            <person name="Verbruggen H."/>
            <person name="Maggs C.A."/>
        </authorList>
    </citation>
    <scope>NUCLEOTIDE SEQUENCE</scope>
    <source>
        <strain evidence="5">PD2995</strain>
    </source>
</reference>
<evidence type="ECO:0000256" key="3">
    <source>
        <dbReference type="ARBA" id="ARBA00022840"/>
    </source>
</evidence>
<comment type="similarity">
    <text evidence="1">Belongs to the CbxX/CfxQ family.</text>
</comment>
<dbReference type="Pfam" id="PF00004">
    <property type="entry name" value="AAA"/>
    <property type="match status" value="1"/>
</dbReference>
<gene>
    <name evidence="5" type="primary">cbbX</name>
</gene>
<dbReference type="CDD" id="cd00009">
    <property type="entry name" value="AAA"/>
    <property type="match status" value="1"/>
</dbReference>
<dbReference type="FunFam" id="3.40.50.300:FF:000216">
    <property type="entry name" value="Type VII secretion ATPase EccA"/>
    <property type="match status" value="1"/>
</dbReference>
<dbReference type="InterPro" id="IPR003593">
    <property type="entry name" value="AAA+_ATPase"/>
</dbReference>
<dbReference type="PRINTS" id="PR00820">
    <property type="entry name" value="CBXXCFQX"/>
</dbReference>
<evidence type="ECO:0000313" key="5">
    <source>
        <dbReference type="EMBL" id="QCI08693.1"/>
    </source>
</evidence>
<evidence type="ECO:0000256" key="2">
    <source>
        <dbReference type="ARBA" id="ARBA00022741"/>
    </source>
</evidence>
<dbReference type="InterPro" id="IPR027417">
    <property type="entry name" value="P-loop_NTPase"/>
</dbReference>
<dbReference type="GO" id="GO:0005524">
    <property type="term" value="F:ATP binding"/>
    <property type="evidence" value="ECO:0007669"/>
    <property type="project" value="UniProtKB-KW"/>
</dbReference>
<feature type="domain" description="AAA+ ATPase" evidence="4">
    <location>
        <begin position="66"/>
        <end position="205"/>
    </location>
</feature>
<dbReference type="SMART" id="SM00382">
    <property type="entry name" value="AAA"/>
    <property type="match status" value="1"/>
</dbReference>
<dbReference type="Gene3D" id="1.10.8.60">
    <property type="match status" value="1"/>
</dbReference>
<dbReference type="InterPro" id="IPR000641">
    <property type="entry name" value="CbxX/CfxQ"/>
</dbReference>
<reference evidence="5" key="2">
    <citation type="submission" date="2019-04" db="EMBL/GenBank/DDBJ databases">
        <authorList>
            <person name="Pasella M."/>
        </authorList>
    </citation>
    <scope>NUCLEOTIDE SEQUENCE</scope>
    <source>
        <strain evidence="5">PD2995</strain>
    </source>
</reference>
<dbReference type="NCBIfam" id="TIGR02880">
    <property type="entry name" value="cbbX_cfxQ"/>
    <property type="match status" value="1"/>
</dbReference>
<evidence type="ECO:0000259" key="4">
    <source>
        <dbReference type="SMART" id="SM00382"/>
    </source>
</evidence>
<keyword evidence="5" id="KW-0934">Plastid</keyword>
<evidence type="ECO:0000256" key="1">
    <source>
        <dbReference type="ARBA" id="ARBA00010378"/>
    </source>
</evidence>
<dbReference type="PRINTS" id="PR00819">
    <property type="entry name" value="CBXCFQXSUPER"/>
</dbReference>
<sequence length="295" mass="33667">MVTNYSDDTLVNLQEEYEKTQIQEVIDELEQELIGLQPVKTRIKEIAALLLVDRLRSNLELVSGNPGLHMSFTGSPGTGKTTVAMKMADILYKLGYIKKGHLLTVTRDDLVGQYIGHTAPKTKEVLKQAIGGVLFIDEAYYLYKPDNERDYGAESIEILLQVMENQREDLVVIFAGYKEKMDKFYESNPGLSSRVTNHVDFPDYTADELLQIAKLMLEEQQYQFAIDADKVLLEYAERRMQQPHFANARSIRNAIDRARMRQANRIFSTGDKTLTKSDLVTIQSEDILKSRLFST</sequence>
<keyword evidence="3" id="KW-0067">ATP-binding</keyword>
<dbReference type="InterPro" id="IPR041627">
    <property type="entry name" value="AAA_lid_6"/>
</dbReference>
<keyword evidence="2" id="KW-0547">Nucleotide-binding</keyword>
<organism evidence="5">
    <name type="scientific">Sphondylothamnion multifidum</name>
    <dbReference type="NCBI Taxonomy" id="193186"/>
    <lineage>
        <taxon>Eukaryota</taxon>
        <taxon>Rhodophyta</taxon>
        <taxon>Florideophyceae</taxon>
        <taxon>Rhodymeniophycidae</taxon>
        <taxon>Ceramiales</taxon>
        <taxon>Ceramiaceae</taxon>
        <taxon>Sphondylothamnion</taxon>
    </lineage>
</organism>